<accession>A0A652YXU4</accession>
<dbReference type="PANTHER" id="PTHR33542:SF5">
    <property type="entry name" value="FERROCHELATASE CHE1"/>
    <property type="match status" value="1"/>
</dbReference>
<dbReference type="EMBL" id="VNIQ01000001">
    <property type="protein sequence ID" value="TYQ08515.1"/>
    <property type="molecule type" value="Genomic_DNA"/>
</dbReference>
<keyword evidence="2" id="KW-0456">Lyase</keyword>
<dbReference type="PANTHER" id="PTHR33542">
    <property type="entry name" value="SIROHYDROCHLORIN FERROCHELATASE, CHLOROPLASTIC"/>
    <property type="match status" value="1"/>
</dbReference>
<organism evidence="3">
    <name type="scientific">Nocardia globerula</name>
    <dbReference type="NCBI Taxonomy" id="1818"/>
    <lineage>
        <taxon>Bacteria</taxon>
        <taxon>Bacillati</taxon>
        <taxon>Actinomycetota</taxon>
        <taxon>Actinomycetes</taxon>
        <taxon>Mycobacteriales</taxon>
        <taxon>Nocardiaceae</taxon>
        <taxon>Nocardia</taxon>
    </lineage>
</organism>
<evidence type="ECO:0000256" key="1">
    <source>
        <dbReference type="ARBA" id="ARBA00022723"/>
    </source>
</evidence>
<sequence length="238" mass="24702">MHSIPPNTQSSSDVLVLVAHGTRSARGVEMIAALAEAVSARVGATRVAFVDVLGPSPSEVLRDIPGRAVLVPAFLASGYHVHTDVRREVEGSGHQGVTVTPALGPDPALASVLMRRLRDAGWRSGDAIVLAAAGSSDSRALRDVERAALMLAEQADTRVDIGYIATGTPKVADVVAAARVRGARRVFIASYLLAHGLFHERLGAAGADGVTEPLGVDPGVVDLVVDRYSAARRGVAVI</sequence>
<comment type="caution">
    <text evidence="3">The sequence shown here is derived from an EMBL/GenBank/DDBJ whole genome shotgun (WGS) entry which is preliminary data.</text>
</comment>
<dbReference type="InterPro" id="IPR050963">
    <property type="entry name" value="Sirohydro_Cobaltochel/CbiX"/>
</dbReference>
<protein>
    <submittedName>
        <fullName evidence="3">Sirohydrochlorin ferrochelatase</fullName>
    </submittedName>
</protein>
<dbReference type="AlphaFoldDB" id="A0A652YXU4"/>
<dbReference type="SUPFAM" id="SSF53800">
    <property type="entry name" value="Chelatase"/>
    <property type="match status" value="1"/>
</dbReference>
<dbReference type="Gene3D" id="3.40.50.1400">
    <property type="match status" value="2"/>
</dbReference>
<evidence type="ECO:0000256" key="2">
    <source>
        <dbReference type="ARBA" id="ARBA00023239"/>
    </source>
</evidence>
<dbReference type="GO" id="GO:0046872">
    <property type="term" value="F:metal ion binding"/>
    <property type="evidence" value="ECO:0007669"/>
    <property type="project" value="UniProtKB-KW"/>
</dbReference>
<keyword evidence="1" id="KW-0479">Metal-binding</keyword>
<dbReference type="InterPro" id="IPR002762">
    <property type="entry name" value="CbiX-like"/>
</dbReference>
<gene>
    <name evidence="3" type="ORF">FNL38_101887</name>
</gene>
<reference evidence="3" key="1">
    <citation type="submission" date="2019-07" db="EMBL/GenBank/DDBJ databases">
        <title>Genomic Encyclopedia of Type Strains, Phase IV (KMG-IV): sequencing the most valuable type-strain genomes for metagenomic binning, comparative biology and taxonomic classification.</title>
        <authorList>
            <person name="Goeker M."/>
        </authorList>
    </citation>
    <scope>NUCLEOTIDE SEQUENCE</scope>
    <source>
        <strain evidence="3">DSM 44596</strain>
    </source>
</reference>
<dbReference type="CDD" id="cd03416">
    <property type="entry name" value="CbiX_SirB_N"/>
    <property type="match status" value="1"/>
</dbReference>
<name>A0A652YXU4_NOCGL</name>
<evidence type="ECO:0000313" key="3">
    <source>
        <dbReference type="EMBL" id="TYQ08515.1"/>
    </source>
</evidence>
<dbReference type="GO" id="GO:0016829">
    <property type="term" value="F:lyase activity"/>
    <property type="evidence" value="ECO:0007669"/>
    <property type="project" value="UniProtKB-KW"/>
</dbReference>
<proteinExistence type="predicted"/>
<dbReference type="Pfam" id="PF01903">
    <property type="entry name" value="CbiX"/>
    <property type="match status" value="2"/>
</dbReference>